<sequence>MPLKTANHYILSTLLLLALISNQGLGMLNSASAMSAMQNFVDDDTLAICTGTRVKWISAAIFYQSGDIVEVEAPVNTPDNLHEVSCVFGQLNDSPIDDKFTSLKSYATEFVNPTVLNSKLLFVAADYVNNFLARGPPVFL</sequence>
<evidence type="ECO:0000313" key="1">
    <source>
        <dbReference type="EMBL" id="AEP28731.1"/>
    </source>
</evidence>
<organism evidence="1 2">
    <name type="scientific">Glaciecola nitratireducens (strain JCM 12485 / KCTC 12276 / FR1064)</name>
    <dbReference type="NCBI Taxonomy" id="1085623"/>
    <lineage>
        <taxon>Bacteria</taxon>
        <taxon>Pseudomonadati</taxon>
        <taxon>Pseudomonadota</taxon>
        <taxon>Gammaproteobacteria</taxon>
        <taxon>Alteromonadales</taxon>
        <taxon>Alteromonadaceae</taxon>
        <taxon>Brumicola</taxon>
    </lineage>
</organism>
<evidence type="ECO:0000313" key="2">
    <source>
        <dbReference type="Proteomes" id="UP000009282"/>
    </source>
</evidence>
<gene>
    <name evidence="1" type="ordered locus">GNIT_0577</name>
</gene>
<dbReference type="HOGENOM" id="CLU_1832318_0_0_6"/>
<dbReference type="EMBL" id="CP003060">
    <property type="protein sequence ID" value="AEP28731.1"/>
    <property type="molecule type" value="Genomic_DNA"/>
</dbReference>
<dbReference type="AlphaFoldDB" id="G4QEG8"/>
<keyword evidence="2" id="KW-1185">Reference proteome</keyword>
<accession>G4QEG8</accession>
<name>G4QEG8_GLANF</name>
<reference evidence="1 2" key="1">
    <citation type="journal article" date="2011" name="J. Bacteriol.">
        <title>Complete genome sequence of seawater bacterium Glaciecola nitratireducens FR1064T.</title>
        <authorList>
            <person name="Bian F."/>
            <person name="Qin Q.L."/>
            <person name="Xie B.B."/>
            <person name="Shu Y.L."/>
            <person name="Zhang X.Y."/>
            <person name="Yu Y."/>
            <person name="Chen B."/>
            <person name="Chen X.L."/>
            <person name="Zhou B.C."/>
            <person name="Zhang Y.Z."/>
        </authorList>
    </citation>
    <scope>NUCLEOTIDE SEQUENCE [LARGE SCALE GENOMIC DNA]</scope>
    <source>
        <strain evidence="2">JCM 12485 / KCTC 12276 / FR1064</strain>
    </source>
</reference>
<protein>
    <submittedName>
        <fullName evidence="1">Uncharacterized protein</fullName>
    </submittedName>
</protein>
<dbReference type="KEGG" id="gni:GNIT_0577"/>
<dbReference type="Proteomes" id="UP000009282">
    <property type="component" value="Chromosome"/>
</dbReference>
<dbReference type="STRING" id="1085623.GNIT_0577"/>
<proteinExistence type="predicted"/>
<dbReference type="RefSeq" id="WP_014107608.1">
    <property type="nucleotide sequence ID" value="NC_016041.1"/>
</dbReference>